<gene>
    <name evidence="1" type="ORF">F8568_024225</name>
</gene>
<proteinExistence type="predicted"/>
<sequence>MEVPELRAFIRTRFCDGAYPQMLLRIGVQVGEELATVRRPVDDVMLEEP</sequence>
<dbReference type="GO" id="GO:0016491">
    <property type="term" value="F:oxidoreductase activity"/>
    <property type="evidence" value="ECO:0007669"/>
    <property type="project" value="InterPro"/>
</dbReference>
<protein>
    <submittedName>
        <fullName evidence="1">Uncharacterized protein</fullName>
    </submittedName>
</protein>
<dbReference type="RefSeq" id="WP_160573739.1">
    <property type="nucleotide sequence ID" value="NZ_WBMS02000019.1"/>
</dbReference>
<dbReference type="EMBL" id="WBMS02000019">
    <property type="protein sequence ID" value="MWA03428.1"/>
    <property type="molecule type" value="Genomic_DNA"/>
</dbReference>
<dbReference type="InterPro" id="IPR000415">
    <property type="entry name" value="Nitroreductase-like"/>
</dbReference>
<dbReference type="Proteomes" id="UP000462055">
    <property type="component" value="Unassembled WGS sequence"/>
</dbReference>
<comment type="caution">
    <text evidence="1">The sequence shown here is derived from an EMBL/GenBank/DDBJ whole genome shotgun (WGS) entry which is preliminary data.</text>
</comment>
<evidence type="ECO:0000313" key="2">
    <source>
        <dbReference type="Proteomes" id="UP000462055"/>
    </source>
</evidence>
<accession>A0A6I4MB19</accession>
<dbReference type="Gene3D" id="3.40.109.10">
    <property type="entry name" value="NADH Oxidase"/>
    <property type="match status" value="1"/>
</dbReference>
<organism evidence="1 2">
    <name type="scientific">Actinomadura physcomitrii</name>
    <dbReference type="NCBI Taxonomy" id="2650748"/>
    <lineage>
        <taxon>Bacteria</taxon>
        <taxon>Bacillati</taxon>
        <taxon>Actinomycetota</taxon>
        <taxon>Actinomycetes</taxon>
        <taxon>Streptosporangiales</taxon>
        <taxon>Thermomonosporaceae</taxon>
        <taxon>Actinomadura</taxon>
    </lineage>
</organism>
<reference evidence="1" key="1">
    <citation type="submission" date="2019-12" db="EMBL/GenBank/DDBJ databases">
        <title>Actinomadura physcomitrii sp. nov., a novel actinomycete isolated from moss [Physcomitrium sphaericum (Ludw) Fuernr].</title>
        <authorList>
            <person name="Zhuang X."/>
        </authorList>
    </citation>
    <scope>NUCLEOTIDE SEQUENCE [LARGE SCALE GENOMIC DNA]</scope>
    <source>
        <strain evidence="1">LD22</strain>
    </source>
</reference>
<evidence type="ECO:0000313" key="1">
    <source>
        <dbReference type="EMBL" id="MWA03428.1"/>
    </source>
</evidence>
<dbReference type="AlphaFoldDB" id="A0A6I4MB19"/>
<name>A0A6I4MB19_9ACTN</name>
<keyword evidence="2" id="KW-1185">Reference proteome</keyword>